<dbReference type="CDD" id="cd00570">
    <property type="entry name" value="GST_N_family"/>
    <property type="match status" value="1"/>
</dbReference>
<accession>A0A833JCT6</accession>
<name>A0A833JCT6_9BACT</name>
<evidence type="ECO:0000259" key="6">
    <source>
        <dbReference type="PROSITE" id="PS50405"/>
    </source>
</evidence>
<dbReference type="GO" id="GO:0006729">
    <property type="term" value="P:tetrahydrobiopterin biosynthetic process"/>
    <property type="evidence" value="ECO:0007669"/>
    <property type="project" value="InterPro"/>
</dbReference>
<feature type="domain" description="GST C-terminal" evidence="6">
    <location>
        <begin position="87"/>
        <end position="212"/>
    </location>
</feature>
<dbReference type="InterPro" id="IPR040079">
    <property type="entry name" value="Glutathione_S-Trfase"/>
</dbReference>
<dbReference type="PANTHER" id="PTHR43968">
    <property type="match status" value="1"/>
</dbReference>
<dbReference type="PANTHER" id="PTHR43968:SF6">
    <property type="entry name" value="GLUTATHIONE S-TRANSFERASE OMEGA"/>
    <property type="match status" value="1"/>
</dbReference>
<dbReference type="SUPFAM" id="SSF55248">
    <property type="entry name" value="PCD-like"/>
    <property type="match status" value="1"/>
</dbReference>
<dbReference type="Pfam" id="PF13409">
    <property type="entry name" value="GST_N_2"/>
    <property type="match status" value="1"/>
</dbReference>
<dbReference type="Gene3D" id="3.40.30.10">
    <property type="entry name" value="Glutaredoxin"/>
    <property type="match status" value="1"/>
</dbReference>
<dbReference type="SFLD" id="SFLDS00019">
    <property type="entry name" value="Glutathione_Transferase_(cytos"/>
    <property type="match status" value="1"/>
</dbReference>
<dbReference type="InterPro" id="IPR036249">
    <property type="entry name" value="Thioredoxin-like_sf"/>
</dbReference>
<dbReference type="SUPFAM" id="SSF52833">
    <property type="entry name" value="Thioredoxin-like"/>
    <property type="match status" value="1"/>
</dbReference>
<protein>
    <recommendedName>
        <fullName evidence="3">4a-hydroxytetrahydrobiopterin dehydratase</fullName>
        <ecNumber evidence="3">4.2.1.96</ecNumber>
    </recommendedName>
</protein>
<dbReference type="PROSITE" id="PS50404">
    <property type="entry name" value="GST_NTER"/>
    <property type="match status" value="1"/>
</dbReference>
<evidence type="ECO:0000313" key="7">
    <source>
        <dbReference type="EMBL" id="KAB8027387.1"/>
    </source>
</evidence>
<dbReference type="SUPFAM" id="SSF47616">
    <property type="entry name" value="GST C-terminal domain-like"/>
    <property type="match status" value="1"/>
</dbReference>
<dbReference type="GO" id="GO:0008124">
    <property type="term" value="F:4-alpha-hydroxytetrahydrobiopterin dehydratase activity"/>
    <property type="evidence" value="ECO:0007669"/>
    <property type="project" value="UniProtKB-EC"/>
</dbReference>
<keyword evidence="8" id="KW-1185">Reference proteome</keyword>
<reference evidence="7 8" key="1">
    <citation type="submission" date="2019-10" db="EMBL/GenBank/DDBJ databases">
        <title>New genus of Silvanigrellaceae.</title>
        <authorList>
            <person name="Pitt A."/>
            <person name="Hahn M.W."/>
        </authorList>
    </citation>
    <scope>NUCLEOTIDE SEQUENCE [LARGE SCALE GENOMIC DNA]</scope>
    <source>
        <strain evidence="7 8">33A1-SZDP</strain>
    </source>
</reference>
<keyword evidence="4" id="KW-0456">Lyase</keyword>
<dbReference type="InterPro" id="IPR036428">
    <property type="entry name" value="PCD_sf"/>
</dbReference>
<comment type="catalytic activity">
    <reaction evidence="1">
        <text>(4aS,6R)-4a-hydroxy-L-erythro-5,6,7,8-tetrahydrobiopterin = (6R)-L-erythro-6,7-dihydrobiopterin + H2O</text>
        <dbReference type="Rhea" id="RHEA:11920"/>
        <dbReference type="ChEBI" id="CHEBI:15377"/>
        <dbReference type="ChEBI" id="CHEBI:15642"/>
        <dbReference type="ChEBI" id="CHEBI:43120"/>
        <dbReference type="EC" id="4.2.1.96"/>
    </reaction>
</comment>
<gene>
    <name evidence="7" type="ORF">GCL57_14415</name>
</gene>
<dbReference type="InterPro" id="IPR050983">
    <property type="entry name" value="GST_Omega/HSP26"/>
</dbReference>
<comment type="similarity">
    <text evidence="2">Belongs to the pterin-4-alpha-carbinolamine dehydratase family.</text>
</comment>
<evidence type="ECO:0000256" key="1">
    <source>
        <dbReference type="ARBA" id="ARBA00001554"/>
    </source>
</evidence>
<dbReference type="InterPro" id="IPR004045">
    <property type="entry name" value="Glutathione_S-Trfase_N"/>
</dbReference>
<dbReference type="Gene3D" id="3.30.1360.20">
    <property type="entry name" value="Transcriptional coactivator/pterin dehydratase"/>
    <property type="match status" value="1"/>
</dbReference>
<dbReference type="PROSITE" id="PS51354">
    <property type="entry name" value="GLUTAREDOXIN_2"/>
    <property type="match status" value="1"/>
</dbReference>
<dbReference type="PROSITE" id="PS00195">
    <property type="entry name" value="GLUTAREDOXIN_1"/>
    <property type="match status" value="1"/>
</dbReference>
<dbReference type="InterPro" id="IPR001533">
    <property type="entry name" value="Pterin_deHydtase"/>
</dbReference>
<dbReference type="AlphaFoldDB" id="A0A833JCT6"/>
<dbReference type="EMBL" id="WFLN01000012">
    <property type="protein sequence ID" value="KAB8027387.1"/>
    <property type="molecule type" value="Genomic_DNA"/>
</dbReference>
<proteinExistence type="inferred from homology"/>
<evidence type="ECO:0000256" key="3">
    <source>
        <dbReference type="ARBA" id="ARBA00013252"/>
    </source>
</evidence>
<dbReference type="EC" id="4.2.1.96" evidence="3"/>
<dbReference type="PROSITE" id="PS50405">
    <property type="entry name" value="GST_CTER"/>
    <property type="match status" value="1"/>
</dbReference>
<dbReference type="Gene3D" id="1.20.1050.10">
    <property type="match status" value="1"/>
</dbReference>
<feature type="domain" description="GST N-terminal" evidence="5">
    <location>
        <begin position="1"/>
        <end position="81"/>
    </location>
</feature>
<organism evidence="7 8">
    <name type="scientific">Fluviispira multicolorata</name>
    <dbReference type="NCBI Taxonomy" id="2654512"/>
    <lineage>
        <taxon>Bacteria</taxon>
        <taxon>Pseudomonadati</taxon>
        <taxon>Bdellovibrionota</taxon>
        <taxon>Oligoflexia</taxon>
        <taxon>Silvanigrellales</taxon>
        <taxon>Silvanigrellaceae</taxon>
        <taxon>Fluviispira</taxon>
    </lineage>
</organism>
<dbReference type="SFLD" id="SFLDG00358">
    <property type="entry name" value="Main_(cytGST)"/>
    <property type="match status" value="1"/>
</dbReference>
<dbReference type="Pfam" id="PF01329">
    <property type="entry name" value="Pterin_4a"/>
    <property type="match status" value="1"/>
</dbReference>
<dbReference type="InterPro" id="IPR036282">
    <property type="entry name" value="Glutathione-S-Trfase_C_sf"/>
</dbReference>
<dbReference type="InterPro" id="IPR011767">
    <property type="entry name" value="GLR_AS"/>
</dbReference>
<dbReference type="GO" id="GO:0005737">
    <property type="term" value="C:cytoplasm"/>
    <property type="evidence" value="ECO:0007669"/>
    <property type="project" value="TreeGrafter"/>
</dbReference>
<evidence type="ECO:0000256" key="2">
    <source>
        <dbReference type="ARBA" id="ARBA00006472"/>
    </source>
</evidence>
<evidence type="ECO:0000256" key="4">
    <source>
        <dbReference type="ARBA" id="ARBA00023239"/>
    </source>
</evidence>
<sequence>MKIYTIPDCPFCFRVKIALKIRKIVDYHIEIQDIDLKNPPKDFLDISPNKTVPALELSQGNGFSDSMLIVEYLDSIQGKGERLYASTLDESMKIKMLIELLSENVTKTIAQILFTNGSAVEERKALAKVPIAFYELEKLLNKKDKRFLGGNNLNAADIHLIPFALYYIAAEKLLKKWISPEKNSKVEKYFNDILFHSAIRKAIPSIEELTHFISLFFTPKSEIQKIKSSSRKLVDDISEELVNLNESIRKYNSTQMWHRNENNQGSFIETVFHFKSYEDAIKAIQTLCDVQETADHHAKFTLDNFSQLKVEVCTHEPNWGVTSMDFAFAEVLTSRIFK</sequence>
<evidence type="ECO:0000313" key="8">
    <source>
        <dbReference type="Proteomes" id="UP000442694"/>
    </source>
</evidence>
<dbReference type="InterPro" id="IPR010987">
    <property type="entry name" value="Glutathione-S-Trfase_C-like"/>
</dbReference>
<evidence type="ECO:0000259" key="5">
    <source>
        <dbReference type="PROSITE" id="PS50404"/>
    </source>
</evidence>
<dbReference type="Proteomes" id="UP000442694">
    <property type="component" value="Unassembled WGS sequence"/>
</dbReference>
<dbReference type="RefSeq" id="WP_152214058.1">
    <property type="nucleotide sequence ID" value="NZ_WFLN01000012.1"/>
</dbReference>
<comment type="caution">
    <text evidence="7">The sequence shown here is derived from an EMBL/GenBank/DDBJ whole genome shotgun (WGS) entry which is preliminary data.</text>
</comment>